<dbReference type="AlphaFoldDB" id="A0A344TK27"/>
<evidence type="ECO:0000313" key="8">
    <source>
        <dbReference type="Proteomes" id="UP000251993"/>
    </source>
</evidence>
<proteinExistence type="inferred from homology"/>
<keyword evidence="8" id="KW-1185">Reference proteome</keyword>
<comment type="similarity">
    <text evidence="2">Belongs to the metallo-beta-lactamase superfamily.</text>
</comment>
<dbReference type="GO" id="GO:0016787">
    <property type="term" value="F:hydrolase activity"/>
    <property type="evidence" value="ECO:0007669"/>
    <property type="project" value="UniProtKB-KW"/>
</dbReference>
<keyword evidence="5" id="KW-0862">Zinc</keyword>
<sequence>MVSNPTTVSYRLFASGYCTAHDWIVDPKNGRGKALFYAVWLLIDHPRHGLYVFDTGYSPRFLEATRHFPDKFYGWATPAFIQKEETAMAQLAQAGIKPSDLSGMIISHFHADHVAGMLDFPKIPVICHSAAMEQVLSVKGFGAVRHGIVKTLIPTDLRERARVITEDSVVADKALMQNLDGPSSLQFQDLFGDGSVELAQLPGHARGQLGIRIHTADHTLFFATDAAWRKSTLEAGILPSPTVKLFFDDWAAYKTTFSALRNYQQVFPMHRLLFTHCPETLNYITSFHP</sequence>
<dbReference type="Pfam" id="PF00753">
    <property type="entry name" value="Lactamase_B"/>
    <property type="match status" value="1"/>
</dbReference>
<dbReference type="RefSeq" id="WP_114067778.1">
    <property type="nucleotide sequence ID" value="NZ_CP030850.1"/>
</dbReference>
<dbReference type="KEGG" id="run:DR864_15195"/>
<dbReference type="Gene3D" id="3.60.15.10">
    <property type="entry name" value="Ribonuclease Z/Hydroxyacylglutathione hydrolase-like"/>
    <property type="match status" value="1"/>
</dbReference>
<evidence type="ECO:0000256" key="5">
    <source>
        <dbReference type="ARBA" id="ARBA00022833"/>
    </source>
</evidence>
<dbReference type="GO" id="GO:0046872">
    <property type="term" value="F:metal ion binding"/>
    <property type="evidence" value="ECO:0007669"/>
    <property type="project" value="UniProtKB-KW"/>
</dbReference>
<reference evidence="7 8" key="1">
    <citation type="submission" date="2018-07" db="EMBL/GenBank/DDBJ databases">
        <title>Genome sequencing of Runella.</title>
        <authorList>
            <person name="Baek M.-G."/>
            <person name="Yi H."/>
        </authorList>
    </citation>
    <scope>NUCLEOTIDE SEQUENCE [LARGE SCALE GENOMIC DNA]</scope>
    <source>
        <strain evidence="7 8">HYN0085</strain>
    </source>
</reference>
<evidence type="ECO:0000313" key="7">
    <source>
        <dbReference type="EMBL" id="AXE18998.1"/>
    </source>
</evidence>
<protein>
    <recommendedName>
        <fullName evidence="6">Metallo-beta-lactamase domain-containing protein</fullName>
    </recommendedName>
</protein>
<feature type="domain" description="Metallo-beta-lactamase" evidence="6">
    <location>
        <begin position="36"/>
        <end position="270"/>
    </location>
</feature>
<dbReference type="EMBL" id="CP030850">
    <property type="protein sequence ID" value="AXE18998.1"/>
    <property type="molecule type" value="Genomic_DNA"/>
</dbReference>
<dbReference type="InterPro" id="IPR036866">
    <property type="entry name" value="RibonucZ/Hydroxyglut_hydro"/>
</dbReference>
<dbReference type="InterPro" id="IPR001279">
    <property type="entry name" value="Metallo-B-lactamas"/>
</dbReference>
<dbReference type="OrthoDB" id="9802248at2"/>
<name>A0A344TK27_9BACT</name>
<dbReference type="Proteomes" id="UP000251993">
    <property type="component" value="Chromosome"/>
</dbReference>
<evidence type="ECO:0000256" key="3">
    <source>
        <dbReference type="ARBA" id="ARBA00022723"/>
    </source>
</evidence>
<dbReference type="CDD" id="cd07730">
    <property type="entry name" value="metallo-hydrolase-like_MBL-fold"/>
    <property type="match status" value="1"/>
</dbReference>
<evidence type="ECO:0000256" key="2">
    <source>
        <dbReference type="ARBA" id="ARBA00007749"/>
    </source>
</evidence>
<keyword evidence="3" id="KW-0479">Metal-binding</keyword>
<comment type="cofactor">
    <cofactor evidence="1">
        <name>Zn(2+)</name>
        <dbReference type="ChEBI" id="CHEBI:29105"/>
    </cofactor>
</comment>
<accession>A0A344TK27</accession>
<dbReference type="PANTHER" id="PTHR42978:SF2">
    <property type="entry name" value="102 KBASES UNSTABLE REGION: FROM 1 TO 119443"/>
    <property type="match status" value="1"/>
</dbReference>
<dbReference type="SUPFAM" id="SSF56281">
    <property type="entry name" value="Metallo-hydrolase/oxidoreductase"/>
    <property type="match status" value="1"/>
</dbReference>
<dbReference type="PANTHER" id="PTHR42978">
    <property type="entry name" value="QUORUM-QUENCHING LACTONASE YTNP-RELATED-RELATED"/>
    <property type="match status" value="1"/>
</dbReference>
<evidence type="ECO:0000259" key="6">
    <source>
        <dbReference type="SMART" id="SM00849"/>
    </source>
</evidence>
<dbReference type="InterPro" id="IPR051013">
    <property type="entry name" value="MBL_superfamily_lactonases"/>
</dbReference>
<keyword evidence="4" id="KW-0378">Hydrolase</keyword>
<organism evidence="7 8">
    <name type="scientific">Runella rosea</name>
    <dbReference type="NCBI Taxonomy" id="2259595"/>
    <lineage>
        <taxon>Bacteria</taxon>
        <taxon>Pseudomonadati</taxon>
        <taxon>Bacteroidota</taxon>
        <taxon>Cytophagia</taxon>
        <taxon>Cytophagales</taxon>
        <taxon>Spirosomataceae</taxon>
        <taxon>Runella</taxon>
    </lineage>
</organism>
<evidence type="ECO:0000256" key="4">
    <source>
        <dbReference type="ARBA" id="ARBA00022801"/>
    </source>
</evidence>
<evidence type="ECO:0000256" key="1">
    <source>
        <dbReference type="ARBA" id="ARBA00001947"/>
    </source>
</evidence>
<gene>
    <name evidence="7" type="ORF">DR864_15195</name>
</gene>
<dbReference type="SMART" id="SM00849">
    <property type="entry name" value="Lactamase_B"/>
    <property type="match status" value="1"/>
</dbReference>